<keyword evidence="11" id="KW-0460">Magnesium</keyword>
<feature type="compositionally biased region" description="Basic residues" evidence="16">
    <location>
        <begin position="489"/>
        <end position="499"/>
    </location>
</feature>
<feature type="transmembrane region" description="Helical" evidence="17">
    <location>
        <begin position="435"/>
        <end position="455"/>
    </location>
</feature>
<dbReference type="InterPro" id="IPR048307">
    <property type="entry name" value="STT3_N"/>
</dbReference>
<proteinExistence type="inferred from homology"/>
<dbReference type="EMBL" id="JBBJCI010000144">
    <property type="protein sequence ID" value="KAK7242401.1"/>
    <property type="molecule type" value="Genomic_DNA"/>
</dbReference>
<evidence type="ECO:0000313" key="20">
    <source>
        <dbReference type="EMBL" id="KAK7242401.1"/>
    </source>
</evidence>
<protein>
    <recommendedName>
        <fullName evidence="6">dolichyl-diphosphooligosaccharide--protein glycotransferase</fullName>
        <ecNumber evidence="6">2.4.99.18</ecNumber>
    </recommendedName>
</protein>
<evidence type="ECO:0000256" key="11">
    <source>
        <dbReference type="ARBA" id="ARBA00022842"/>
    </source>
</evidence>
<feature type="region of interest" description="Disordered" evidence="16">
    <location>
        <begin position="813"/>
        <end position="835"/>
    </location>
</feature>
<evidence type="ECO:0000256" key="9">
    <source>
        <dbReference type="ARBA" id="ARBA00022692"/>
    </source>
</evidence>
<dbReference type="PANTHER" id="PTHR13872">
    <property type="entry name" value="DOLICHYL-DIPHOSPHOOLIGOSACCHARIDE--PROTEIN GLYCOSYLTRANSFERASE SUBUNIT"/>
    <property type="match status" value="1"/>
</dbReference>
<evidence type="ECO:0000256" key="7">
    <source>
        <dbReference type="ARBA" id="ARBA00022676"/>
    </source>
</evidence>
<keyword evidence="9 17" id="KW-0812">Transmembrane</keyword>
<keyword evidence="10" id="KW-0479">Metal-binding</keyword>
<keyword evidence="13 17" id="KW-0472">Membrane</keyword>
<evidence type="ECO:0000256" key="5">
    <source>
        <dbReference type="ARBA" id="ARBA00010810"/>
    </source>
</evidence>
<feature type="region of interest" description="Disordered" evidence="16">
    <location>
        <begin position="478"/>
        <end position="500"/>
    </location>
</feature>
<feature type="transmembrane region" description="Helical" evidence="17">
    <location>
        <begin position="295"/>
        <end position="311"/>
    </location>
</feature>
<feature type="transmembrane region" description="Helical" evidence="17">
    <location>
        <begin position="323"/>
        <end position="348"/>
    </location>
</feature>
<dbReference type="Pfam" id="PF21436">
    <property type="entry name" value="STT3-PglB_core"/>
    <property type="match status" value="1"/>
</dbReference>
<evidence type="ECO:0000259" key="19">
    <source>
        <dbReference type="Pfam" id="PF21436"/>
    </source>
</evidence>
<dbReference type="Gene3D" id="3.40.50.12610">
    <property type="match status" value="1"/>
</dbReference>
<dbReference type="Pfam" id="PF02516">
    <property type="entry name" value="STT3"/>
    <property type="match status" value="1"/>
</dbReference>
<evidence type="ECO:0000256" key="3">
    <source>
        <dbReference type="ARBA" id="ARBA00004127"/>
    </source>
</evidence>
<evidence type="ECO:0000256" key="4">
    <source>
        <dbReference type="ARBA" id="ARBA00004922"/>
    </source>
</evidence>
<comment type="cofactor">
    <cofactor evidence="1">
        <name>Mn(2+)</name>
        <dbReference type="ChEBI" id="CHEBI:29035"/>
    </cofactor>
</comment>
<dbReference type="EC" id="2.4.99.18" evidence="6"/>
<comment type="cofactor">
    <cofactor evidence="2">
        <name>Mg(2+)</name>
        <dbReference type="ChEBI" id="CHEBI:18420"/>
    </cofactor>
</comment>
<evidence type="ECO:0000259" key="18">
    <source>
        <dbReference type="Pfam" id="PF02516"/>
    </source>
</evidence>
<sequence>MSLPLKLLSFAKWAAWVATVAYAVSLAYAIRLKAIHAYGYVIHEFDPWFNMRATTYLADHGLYEFFHWFDRLSWYPLGRPVGTTIYPGMQMTAVGLWRLLGRARAAGLLTWWKHVRRAPISLNDVCCLVPAWFGGSATTFLALLTLECTNSYAASGFAGLIMAIVPAHLMRSVGGGYDNESIALTAMCGTFYLWCRALRGPRGRGSAAARAAGDATAATWAFGALAGLAYVYMVAAWGGFTFVANIVGLHAFVLVACGRYTAKLRVAYSLFFFIGTAGAVQVPVVGWRPVRDLELLPPLLVFVGLQFYGWADGERRARGLGPGGFLLALIKAGIVLALLLGAAGAVLYPRGYFGPLSSRVRGLFVKHTRTGNPLVDSVAEHQPASTQAYEQYLHHVYRLAPFGLGLSFLRFSDAGVFLWVYAAAAYFFANKMARLIILLGPVAAALGGVALGAAADHGFVFALDAVVERCFGAAEAPAAPAEPADPKDKKAKRAARKPTARMAAAARRAAGAARTAYRHPAICLIRAAALAYAAKTYALPMAREFQAYCEELSEGLSQPSIMFKARLRSGEEIIVDDYREAYWWLRDNTPKDARILAWWDYGYQITGIGERTTLADGNTWNHEHIATLGRILTAPEAEAHKIAKHLADYVLVWAGGGGDDLAKSPHMARIGNSIYHDFCPDDPTCQHFGFYQGGRPTPSMAKSLLYKLTTYGGDGRGGQGTYLNTSRWEPAYTTKYGKVRIFKIKKVSQKSKNWVKNATNLLCDAPGSWYCPGQYPPAIKWLIDKRKPFRQLEDFNTGAMSAEEQKYNEEYHKRMAGDKSQPAGPPPPRDGAKPTSLAHVGCYRLESQLPADKVYGGGDTGASISAAVNLAMAEKKRYVALAKVGDDGHSFVFDDKPTGATLPPDSPGCGRPCADSGDFYCGCADAGCDGVARQSDEEYLRRWVVYDLGAAGKKNKKAKKSEL</sequence>
<comment type="subcellular location">
    <subcellularLocation>
        <location evidence="3">Endomembrane system</location>
        <topology evidence="3">Multi-pass membrane protein</topology>
    </subcellularLocation>
</comment>
<comment type="caution">
    <text evidence="20">The sequence shown here is derived from an EMBL/GenBank/DDBJ whole genome shotgun (WGS) entry which is preliminary data.</text>
</comment>
<evidence type="ECO:0000256" key="14">
    <source>
        <dbReference type="ARBA" id="ARBA00023211"/>
    </source>
</evidence>
<keyword evidence="21" id="KW-1185">Reference proteome</keyword>
<evidence type="ECO:0000256" key="6">
    <source>
        <dbReference type="ARBA" id="ARBA00012605"/>
    </source>
</evidence>
<evidence type="ECO:0000256" key="10">
    <source>
        <dbReference type="ARBA" id="ARBA00022723"/>
    </source>
</evidence>
<name>A0ABR1G1R2_AURAN</name>
<evidence type="ECO:0000256" key="17">
    <source>
        <dbReference type="SAM" id="Phobius"/>
    </source>
</evidence>
<dbReference type="GO" id="GO:0016740">
    <property type="term" value="F:transferase activity"/>
    <property type="evidence" value="ECO:0007669"/>
    <property type="project" value="UniProtKB-KW"/>
</dbReference>
<comment type="similarity">
    <text evidence="5">Belongs to the STT3 family.</text>
</comment>
<keyword evidence="8 20" id="KW-0808">Transferase</keyword>
<feature type="transmembrane region" description="Helical" evidence="17">
    <location>
        <begin position="408"/>
        <end position="428"/>
    </location>
</feature>
<keyword evidence="14" id="KW-0464">Manganese</keyword>
<evidence type="ECO:0000256" key="13">
    <source>
        <dbReference type="ARBA" id="ARBA00023136"/>
    </source>
</evidence>
<feature type="domain" description="Oligosaccharyl transferase STT3 N-terminal" evidence="18">
    <location>
        <begin position="35"/>
        <end position="442"/>
    </location>
</feature>
<keyword evidence="7" id="KW-0328">Glycosyltransferase</keyword>
<keyword evidence="12 17" id="KW-1133">Transmembrane helix</keyword>
<evidence type="ECO:0000256" key="12">
    <source>
        <dbReference type="ARBA" id="ARBA00022989"/>
    </source>
</evidence>
<evidence type="ECO:0000313" key="21">
    <source>
        <dbReference type="Proteomes" id="UP001363151"/>
    </source>
</evidence>
<comment type="pathway">
    <text evidence="4">Protein modification; protein glycosylation.</text>
</comment>
<reference evidence="20 21" key="1">
    <citation type="submission" date="2024-03" db="EMBL/GenBank/DDBJ databases">
        <title>Aureococcus anophagefferens CCMP1851 and Kratosvirus quantuckense: Draft genome of a second virus-susceptible host strain in the model system.</title>
        <authorList>
            <person name="Chase E."/>
            <person name="Truchon A.R."/>
            <person name="Schepens W."/>
            <person name="Wilhelm S.W."/>
        </authorList>
    </citation>
    <scope>NUCLEOTIDE SEQUENCE [LARGE SCALE GENOMIC DNA]</scope>
    <source>
        <strain evidence="20 21">CCMP1851</strain>
    </source>
</reference>
<feature type="transmembrane region" description="Helical" evidence="17">
    <location>
        <begin position="239"/>
        <end position="258"/>
    </location>
</feature>
<dbReference type="PANTHER" id="PTHR13872:SF1">
    <property type="entry name" value="DOLICHYL-DIPHOSPHOOLIGOSACCHARIDE--PROTEIN GLYCOSYLTRANSFERASE SUBUNIT STT3B"/>
    <property type="match status" value="1"/>
</dbReference>
<dbReference type="Proteomes" id="UP001363151">
    <property type="component" value="Unassembled WGS sequence"/>
</dbReference>
<dbReference type="InterPro" id="IPR048999">
    <property type="entry name" value="STT3-PglB_core"/>
</dbReference>
<evidence type="ECO:0000256" key="2">
    <source>
        <dbReference type="ARBA" id="ARBA00001946"/>
    </source>
</evidence>
<evidence type="ECO:0000256" key="15">
    <source>
        <dbReference type="ARBA" id="ARBA00048829"/>
    </source>
</evidence>
<gene>
    <name evidence="20" type="primary">STT3A</name>
    <name evidence="20" type="ORF">SO694_00158010</name>
</gene>
<feature type="domain" description="STT3/PglB/AglB core" evidence="19">
    <location>
        <begin position="595"/>
        <end position="649"/>
    </location>
</feature>
<evidence type="ECO:0000256" key="16">
    <source>
        <dbReference type="SAM" id="MobiDB-lite"/>
    </source>
</evidence>
<comment type="catalytic activity">
    <reaction evidence="15">
        <text>a di-trans,poly-cis-dolichyl diphosphooligosaccharide + L-asparaginyl-[protein] = N(4)-(oligosaccharide-(1-&gt;4)-N-acetyl-beta-D-glucosaminyl-(1-&gt;4)-N-acetyl-beta-D-glucosaminyl)-L-asparaginyl-[protein] + a di-trans,poly-cis-dolichyl diphosphate + H(+)</text>
        <dbReference type="Rhea" id="RHEA:22980"/>
        <dbReference type="Rhea" id="RHEA-COMP:12804"/>
        <dbReference type="Rhea" id="RHEA-COMP:12805"/>
        <dbReference type="Rhea" id="RHEA-COMP:19506"/>
        <dbReference type="Rhea" id="RHEA-COMP:19509"/>
        <dbReference type="ChEBI" id="CHEBI:15378"/>
        <dbReference type="ChEBI" id="CHEBI:50347"/>
        <dbReference type="ChEBI" id="CHEBI:57497"/>
        <dbReference type="ChEBI" id="CHEBI:57570"/>
        <dbReference type="ChEBI" id="CHEBI:132529"/>
        <dbReference type="EC" id="2.4.99.18"/>
    </reaction>
</comment>
<dbReference type="InterPro" id="IPR003674">
    <property type="entry name" value="Oligo_trans_STT3"/>
</dbReference>
<evidence type="ECO:0000256" key="8">
    <source>
        <dbReference type="ARBA" id="ARBA00022679"/>
    </source>
</evidence>
<feature type="transmembrane region" description="Helical" evidence="17">
    <location>
        <begin position="153"/>
        <end position="170"/>
    </location>
</feature>
<accession>A0ABR1G1R2</accession>
<evidence type="ECO:0000256" key="1">
    <source>
        <dbReference type="ARBA" id="ARBA00001936"/>
    </source>
</evidence>
<organism evidence="20 21">
    <name type="scientific">Aureococcus anophagefferens</name>
    <name type="common">Harmful bloom alga</name>
    <dbReference type="NCBI Taxonomy" id="44056"/>
    <lineage>
        <taxon>Eukaryota</taxon>
        <taxon>Sar</taxon>
        <taxon>Stramenopiles</taxon>
        <taxon>Ochrophyta</taxon>
        <taxon>Pelagophyceae</taxon>
        <taxon>Pelagomonadales</taxon>
        <taxon>Pelagomonadaceae</taxon>
        <taxon>Aureococcus</taxon>
    </lineage>
</organism>
<feature type="transmembrane region" description="Helical" evidence="17">
    <location>
        <begin position="270"/>
        <end position="289"/>
    </location>
</feature>